<dbReference type="InterPro" id="IPR029058">
    <property type="entry name" value="AB_hydrolase_fold"/>
</dbReference>
<keyword evidence="3" id="KW-1185">Reference proteome</keyword>
<dbReference type="InterPro" id="IPR050266">
    <property type="entry name" value="AB_hydrolase_sf"/>
</dbReference>
<comment type="caution">
    <text evidence="2">The sequence shown here is derived from an EMBL/GenBank/DDBJ whole genome shotgun (WGS) entry which is preliminary data.</text>
</comment>
<dbReference type="PANTHER" id="PTHR43798:SF33">
    <property type="entry name" value="HYDROLASE, PUTATIVE (AFU_ORTHOLOGUE AFUA_2G14860)-RELATED"/>
    <property type="match status" value="1"/>
</dbReference>
<evidence type="ECO:0000313" key="3">
    <source>
        <dbReference type="Proteomes" id="UP000248259"/>
    </source>
</evidence>
<dbReference type="PANTHER" id="PTHR43798">
    <property type="entry name" value="MONOACYLGLYCEROL LIPASE"/>
    <property type="match status" value="1"/>
</dbReference>
<proteinExistence type="predicted"/>
<dbReference type="AlphaFoldDB" id="A0A323USC8"/>
<dbReference type="Proteomes" id="UP000248259">
    <property type="component" value="Unassembled WGS sequence"/>
</dbReference>
<dbReference type="SUPFAM" id="SSF53474">
    <property type="entry name" value="alpha/beta-Hydrolases"/>
    <property type="match status" value="1"/>
</dbReference>
<organism evidence="2 3">
    <name type="scientific">Parazoarcus communis SWub3 = DSM 12120</name>
    <dbReference type="NCBI Taxonomy" id="1121029"/>
    <lineage>
        <taxon>Bacteria</taxon>
        <taxon>Pseudomonadati</taxon>
        <taxon>Pseudomonadota</taxon>
        <taxon>Betaproteobacteria</taxon>
        <taxon>Rhodocyclales</taxon>
        <taxon>Zoogloeaceae</taxon>
        <taxon>Parazoarcus</taxon>
    </lineage>
</organism>
<dbReference type="EMBL" id="QKOE01000010">
    <property type="protein sequence ID" value="PZA15952.1"/>
    <property type="molecule type" value="Genomic_DNA"/>
</dbReference>
<feature type="domain" description="AB hydrolase-1" evidence="1">
    <location>
        <begin position="40"/>
        <end position="252"/>
    </location>
</feature>
<evidence type="ECO:0000259" key="1">
    <source>
        <dbReference type="Pfam" id="PF00561"/>
    </source>
</evidence>
<gene>
    <name evidence="2" type="ORF">DNK49_14560</name>
</gene>
<accession>A0A323USC8</accession>
<dbReference type="InterPro" id="IPR000073">
    <property type="entry name" value="AB_hydrolase_1"/>
</dbReference>
<sequence>MPQTPYALYLHGGPGMSSAIERAWFGEQLPVLWWDQPRIAADTPRAFSRTVDAAAGQLLRLRHELGHPPALITLSFGALIALELVRRHPADIGSLTILAPSAPMPHPQRSGLRMAEYLLDQGHGDASLREAVTALRKEKSHATILALFSALLAIPDVLNHYFAAASVSPRERFFAEATKVLLLDMDCFAAVTRELVDYPPPSVTTGFSGPVRILFGRHDPLHDPVADPQEWRALFPAACLETVDTGHMIVFELPEDEWIPSPPQALAP</sequence>
<name>A0A323USC8_9RHOO</name>
<dbReference type="Pfam" id="PF00561">
    <property type="entry name" value="Abhydrolase_1"/>
    <property type="match status" value="1"/>
</dbReference>
<reference evidence="2 3" key="1">
    <citation type="submission" date="2018-06" db="EMBL/GenBank/DDBJ databases">
        <title>Azoarcus communis strain SWub3 genome.</title>
        <authorList>
            <person name="Zorraquino Salvo V."/>
            <person name="Toubiana D."/>
            <person name="Blumwald E."/>
        </authorList>
    </citation>
    <scope>NUCLEOTIDE SEQUENCE [LARGE SCALE GENOMIC DNA]</scope>
    <source>
        <strain evidence="2 3">SWub3</strain>
    </source>
</reference>
<dbReference type="OrthoDB" id="9097038at2"/>
<dbReference type="GO" id="GO:0016020">
    <property type="term" value="C:membrane"/>
    <property type="evidence" value="ECO:0007669"/>
    <property type="project" value="TreeGrafter"/>
</dbReference>
<evidence type="ECO:0000313" key="2">
    <source>
        <dbReference type="EMBL" id="PZA15952.1"/>
    </source>
</evidence>
<protein>
    <recommendedName>
        <fullName evidence="1">AB hydrolase-1 domain-containing protein</fullName>
    </recommendedName>
</protein>
<dbReference type="Gene3D" id="3.40.50.1820">
    <property type="entry name" value="alpha/beta hydrolase"/>
    <property type="match status" value="1"/>
</dbReference>